<dbReference type="SMART" id="SM00347">
    <property type="entry name" value="HTH_MARR"/>
    <property type="match status" value="1"/>
</dbReference>
<keyword evidence="3" id="KW-1185">Reference proteome</keyword>
<dbReference type="InterPro" id="IPR052526">
    <property type="entry name" value="HTH-type_Bedaq_tolerance"/>
</dbReference>
<organism evidence="2 3">
    <name type="scientific">Jannaschia donghaensis</name>
    <dbReference type="NCBI Taxonomy" id="420998"/>
    <lineage>
        <taxon>Bacteria</taxon>
        <taxon>Pseudomonadati</taxon>
        <taxon>Pseudomonadota</taxon>
        <taxon>Alphaproteobacteria</taxon>
        <taxon>Rhodobacterales</taxon>
        <taxon>Roseobacteraceae</taxon>
        <taxon>Jannaschia</taxon>
    </lineage>
</organism>
<dbReference type="InterPro" id="IPR000835">
    <property type="entry name" value="HTH_MarR-typ"/>
</dbReference>
<feature type="domain" description="HTH marR-type" evidence="1">
    <location>
        <begin position="7"/>
        <end position="135"/>
    </location>
</feature>
<dbReference type="InterPro" id="IPR036388">
    <property type="entry name" value="WH-like_DNA-bd_sf"/>
</dbReference>
<dbReference type="PANTHER" id="PTHR39515:SF2">
    <property type="entry name" value="HTH-TYPE TRANSCRIPTIONAL REGULATOR RV0880"/>
    <property type="match status" value="1"/>
</dbReference>
<protein>
    <submittedName>
        <fullName evidence="2">Transcriptional regulator SlyA</fullName>
    </submittedName>
</protein>
<dbReference type="AlphaFoldDB" id="A0A0M6YIB8"/>
<proteinExistence type="predicted"/>
<dbReference type="Gene3D" id="1.10.10.10">
    <property type="entry name" value="Winged helix-like DNA-binding domain superfamily/Winged helix DNA-binding domain"/>
    <property type="match status" value="1"/>
</dbReference>
<dbReference type="Proteomes" id="UP000049222">
    <property type="component" value="Unassembled WGS sequence"/>
</dbReference>
<evidence type="ECO:0000259" key="1">
    <source>
        <dbReference type="PROSITE" id="PS50995"/>
    </source>
</evidence>
<dbReference type="RefSeq" id="WP_055084411.1">
    <property type="nucleotide sequence ID" value="NZ_CXSU01000011.1"/>
</dbReference>
<name>A0A0M6YIB8_9RHOB</name>
<dbReference type="STRING" id="420998.JDO7802_01678"/>
<evidence type="ECO:0000313" key="3">
    <source>
        <dbReference type="Proteomes" id="UP000049222"/>
    </source>
</evidence>
<dbReference type="PROSITE" id="PS50995">
    <property type="entry name" value="HTH_MARR_2"/>
    <property type="match status" value="1"/>
</dbReference>
<dbReference type="SUPFAM" id="SSF46785">
    <property type="entry name" value="Winged helix' DNA-binding domain"/>
    <property type="match status" value="1"/>
</dbReference>
<dbReference type="Pfam" id="PF01047">
    <property type="entry name" value="MarR"/>
    <property type="match status" value="1"/>
</dbReference>
<dbReference type="InterPro" id="IPR036390">
    <property type="entry name" value="WH_DNA-bd_sf"/>
</dbReference>
<dbReference type="GO" id="GO:0003700">
    <property type="term" value="F:DNA-binding transcription factor activity"/>
    <property type="evidence" value="ECO:0007669"/>
    <property type="project" value="InterPro"/>
</dbReference>
<reference evidence="2 3" key="1">
    <citation type="submission" date="2015-07" db="EMBL/GenBank/DDBJ databases">
        <authorList>
            <person name="Noorani M."/>
        </authorList>
    </citation>
    <scope>NUCLEOTIDE SEQUENCE [LARGE SCALE GENOMIC DNA]</scope>
    <source>
        <strain evidence="2 3">CECT 7802</strain>
    </source>
</reference>
<gene>
    <name evidence="2" type="ORF">JDO7802_01678</name>
</gene>
<dbReference type="PANTHER" id="PTHR39515">
    <property type="entry name" value="CONSERVED PROTEIN"/>
    <property type="match status" value="1"/>
</dbReference>
<evidence type="ECO:0000313" key="2">
    <source>
        <dbReference type="EMBL" id="CTQ49664.1"/>
    </source>
</evidence>
<accession>A0A0M6YIB8</accession>
<dbReference type="EMBL" id="CXSU01000011">
    <property type="protein sequence ID" value="CTQ49664.1"/>
    <property type="molecule type" value="Genomic_DNA"/>
</dbReference>
<sequence length="138" mass="15056">MAKPSSPKHLADLIDRLAPALRRTQGSGTDRGPRVALLACLADEGPSTMRDLATHLHVSPQAVTGLVDQLEAEGLLARERHPTDRRKTVIRLNDHARDNVKAARAVRTDGLSNLFDGIPKEDRAAFARVAKTLLDRLT</sequence>